<accession>A0ABP8N3I6</accession>
<evidence type="ECO:0008006" key="3">
    <source>
        <dbReference type="Google" id="ProtNLM"/>
    </source>
</evidence>
<sequence>MVWKELLYRSVIVSLFFMASCTRGELPIEPHASGNVTKAGVDLDPTYKYQVYYDLRTNTVVGRNIKSVWDIGLETTADGYHVVLNGSKAMFAFATAKTDLSAVSFADTAGYAAGKKCDSHTGSPDSTAIGDWRTTKPVYIIDRGVNEMGQQVGWAKLQVLSVTDSSYQVRFASLDNTGEATTITVRKDSAYNLAFVSFTTNEQFLVEPPKHTWDLTFTQYTFIFYDQTPPVPYLVTGCLLNRYNTVAYLDTATSFADISYGNIKTGELTNDINTIGYDWKVYTSSGNYVVRAKNSYVIRDADGIYYKLHFTGFYSATGAKGSPQWEFQQL</sequence>
<organism evidence="1 2">
    <name type="scientific">Nemorincola caseinilytica</name>
    <dbReference type="NCBI Taxonomy" id="2054315"/>
    <lineage>
        <taxon>Bacteria</taxon>
        <taxon>Pseudomonadati</taxon>
        <taxon>Bacteroidota</taxon>
        <taxon>Chitinophagia</taxon>
        <taxon>Chitinophagales</taxon>
        <taxon>Chitinophagaceae</taxon>
        <taxon>Nemorincola</taxon>
    </lineage>
</organism>
<dbReference type="EMBL" id="BAABFA010000004">
    <property type="protein sequence ID" value="GAA4460681.1"/>
    <property type="molecule type" value="Genomic_DNA"/>
</dbReference>
<comment type="caution">
    <text evidence="1">The sequence shown here is derived from an EMBL/GenBank/DDBJ whole genome shotgun (WGS) entry which is preliminary data.</text>
</comment>
<dbReference type="CDD" id="cd12105">
    <property type="entry name" value="HmuY"/>
    <property type="match status" value="1"/>
</dbReference>
<dbReference type="InterPro" id="IPR025921">
    <property type="entry name" value="HmuY"/>
</dbReference>
<reference evidence="2" key="1">
    <citation type="journal article" date="2019" name="Int. J. Syst. Evol. Microbiol.">
        <title>The Global Catalogue of Microorganisms (GCM) 10K type strain sequencing project: providing services to taxonomists for standard genome sequencing and annotation.</title>
        <authorList>
            <consortium name="The Broad Institute Genomics Platform"/>
            <consortium name="The Broad Institute Genome Sequencing Center for Infectious Disease"/>
            <person name="Wu L."/>
            <person name="Ma J."/>
        </authorList>
    </citation>
    <scope>NUCLEOTIDE SEQUENCE [LARGE SCALE GENOMIC DNA]</scope>
    <source>
        <strain evidence="2">JCM 32105</strain>
    </source>
</reference>
<evidence type="ECO:0000313" key="1">
    <source>
        <dbReference type="EMBL" id="GAA4460681.1"/>
    </source>
</evidence>
<protein>
    <recommendedName>
        <fullName evidence="3">HmuY protein</fullName>
    </recommendedName>
</protein>
<dbReference type="Pfam" id="PF14064">
    <property type="entry name" value="HmuY"/>
    <property type="match status" value="2"/>
</dbReference>
<proteinExistence type="predicted"/>
<dbReference type="PROSITE" id="PS51257">
    <property type="entry name" value="PROKAR_LIPOPROTEIN"/>
    <property type="match status" value="1"/>
</dbReference>
<dbReference type="Proteomes" id="UP001500067">
    <property type="component" value="Unassembled WGS sequence"/>
</dbReference>
<gene>
    <name evidence="1" type="ORF">GCM10023093_03730</name>
</gene>
<dbReference type="RefSeq" id="WP_345077676.1">
    <property type="nucleotide sequence ID" value="NZ_BAABFA010000004.1"/>
</dbReference>
<keyword evidence="2" id="KW-1185">Reference proteome</keyword>
<evidence type="ECO:0000313" key="2">
    <source>
        <dbReference type="Proteomes" id="UP001500067"/>
    </source>
</evidence>
<name>A0ABP8N3I6_9BACT</name>